<evidence type="ECO:0000313" key="2">
    <source>
        <dbReference type="Proteomes" id="UP000789366"/>
    </source>
</evidence>
<name>A0ACA9L9C7_9GLOM</name>
<dbReference type="Proteomes" id="UP000789366">
    <property type="component" value="Unassembled WGS sequence"/>
</dbReference>
<comment type="caution">
    <text evidence="1">The sequence shown here is derived from an EMBL/GenBank/DDBJ whole genome shotgun (WGS) entry which is preliminary data.</text>
</comment>
<keyword evidence="2" id="KW-1185">Reference proteome</keyword>
<reference evidence="1" key="1">
    <citation type="submission" date="2021-06" db="EMBL/GenBank/DDBJ databases">
        <authorList>
            <person name="Kallberg Y."/>
            <person name="Tangrot J."/>
            <person name="Rosling A."/>
        </authorList>
    </citation>
    <scope>NUCLEOTIDE SEQUENCE</scope>
    <source>
        <strain evidence="1">28 12/20/2015</strain>
    </source>
</reference>
<proteinExistence type="predicted"/>
<protein>
    <submittedName>
        <fullName evidence="1">8268_t:CDS:1</fullName>
    </submittedName>
</protein>
<dbReference type="EMBL" id="CAJVPW010002763">
    <property type="protein sequence ID" value="CAG8512695.1"/>
    <property type="molecule type" value="Genomic_DNA"/>
</dbReference>
<organism evidence="1 2">
    <name type="scientific">Cetraspora pellucida</name>
    <dbReference type="NCBI Taxonomy" id="1433469"/>
    <lineage>
        <taxon>Eukaryota</taxon>
        <taxon>Fungi</taxon>
        <taxon>Fungi incertae sedis</taxon>
        <taxon>Mucoromycota</taxon>
        <taxon>Glomeromycotina</taxon>
        <taxon>Glomeromycetes</taxon>
        <taxon>Diversisporales</taxon>
        <taxon>Gigasporaceae</taxon>
        <taxon>Cetraspora</taxon>
    </lineage>
</organism>
<accession>A0ACA9L9C7</accession>
<sequence>MALSKEWSDLKDKWLKCEEKVIIKEYSNNDVKKLLDNYHQAILTHKDNLKKTMATICRNILEEEEDFNDEKHLELLWIQSIHKILIYNPLICPDFKELAYRSHIVDRLLNDAFLDLRCIQVITGEIDNDDRKEQIKNSKGPVGVGWKHDITYYIKVNNMKFRICVGEVVSNAFTKDVKKEFKDRSKIFDAMQLSLRKLRSALAERNVDPKDINLVETYGVLIHRKTFTFYAMHYQDDAYLVDKMDLFSLPEDAYDLRKLHHIIERILCFKDRIINTYKKRIGSVKA</sequence>
<evidence type="ECO:0000313" key="1">
    <source>
        <dbReference type="EMBL" id="CAG8512695.1"/>
    </source>
</evidence>
<feature type="non-terminal residue" evidence="1">
    <location>
        <position position="286"/>
    </location>
</feature>
<gene>
    <name evidence="1" type="ORF">SPELUC_LOCUS3551</name>
</gene>